<keyword evidence="4" id="KW-1185">Reference proteome</keyword>
<evidence type="ECO:0000313" key="3">
    <source>
        <dbReference type="EMBL" id="MCV9887515.1"/>
    </source>
</evidence>
<protein>
    <submittedName>
        <fullName evidence="3">YhcN/YlaJ family sporulation lipoprotein</fullName>
    </submittedName>
</protein>
<dbReference type="PROSITE" id="PS51257">
    <property type="entry name" value="PROKAR_LIPOPROTEIN"/>
    <property type="match status" value="1"/>
</dbReference>
<dbReference type="Proteomes" id="UP001526147">
    <property type="component" value="Unassembled WGS sequence"/>
</dbReference>
<comment type="caution">
    <text evidence="3">The sequence shown here is derived from an EMBL/GenBank/DDBJ whole genome shotgun (WGS) entry which is preliminary data.</text>
</comment>
<keyword evidence="2" id="KW-0732">Signal</keyword>
<feature type="signal peptide" evidence="2">
    <location>
        <begin position="1"/>
        <end position="21"/>
    </location>
</feature>
<dbReference type="NCBIfam" id="TIGR02898">
    <property type="entry name" value="spore_YhcN_YlaJ"/>
    <property type="match status" value="1"/>
</dbReference>
<keyword evidence="3" id="KW-0449">Lipoprotein</keyword>
<reference evidence="3 4" key="1">
    <citation type="submission" date="2022-10" db="EMBL/GenBank/DDBJ databases">
        <title>Draft genome assembly of moderately radiation resistant bacterium Metabacillus halosaccharovorans.</title>
        <authorList>
            <person name="Pal S."/>
            <person name="Gopinathan A."/>
        </authorList>
    </citation>
    <scope>NUCLEOTIDE SEQUENCE [LARGE SCALE GENOMIC DNA]</scope>
    <source>
        <strain evidence="3 4">VITHBRA001</strain>
    </source>
</reference>
<feature type="compositionally biased region" description="Basic and acidic residues" evidence="1">
    <location>
        <begin position="178"/>
        <end position="191"/>
    </location>
</feature>
<dbReference type="EMBL" id="JAOYEY010000047">
    <property type="protein sequence ID" value="MCV9887515.1"/>
    <property type="molecule type" value="Genomic_DNA"/>
</dbReference>
<dbReference type="RefSeq" id="WP_264143838.1">
    <property type="nucleotide sequence ID" value="NZ_JAOYEY010000047.1"/>
</dbReference>
<sequence length="200" mass="22108">MKFLLTILLILTLAGCTTNQGAPKTDQEKDNGSEPINVKNSVEEHVDRKSGQEISKHLVDLANEIPEVNDATAVVLGPYAVVGIDVNSKLDRNKVETIKYTVAESLMHDPYGARAIVIADADTNVRLRAMANDIQEGRPIVGILDELAAIVGRIVPEIPSEILDNQQKQPTNQNNDQLNEKEQQKLEKEQQDQSNNHLNK</sequence>
<evidence type="ECO:0000256" key="1">
    <source>
        <dbReference type="SAM" id="MobiDB-lite"/>
    </source>
</evidence>
<feature type="chain" id="PRO_5045212309" evidence="2">
    <location>
        <begin position="22"/>
        <end position="200"/>
    </location>
</feature>
<gene>
    <name evidence="3" type="ORF">OIH86_17900</name>
</gene>
<proteinExistence type="predicted"/>
<name>A0ABT3DKE2_9BACI</name>
<feature type="compositionally biased region" description="Polar residues" evidence="1">
    <location>
        <begin position="163"/>
        <end position="175"/>
    </location>
</feature>
<evidence type="ECO:0000313" key="4">
    <source>
        <dbReference type="Proteomes" id="UP001526147"/>
    </source>
</evidence>
<evidence type="ECO:0000256" key="2">
    <source>
        <dbReference type="SAM" id="SignalP"/>
    </source>
</evidence>
<dbReference type="InterPro" id="IPR014247">
    <property type="entry name" value="Spore_lipoprot_YhcN/YlaJ"/>
</dbReference>
<dbReference type="InterPro" id="IPR019076">
    <property type="entry name" value="Spore_lipoprot_YhcN/YlaJ-like"/>
</dbReference>
<accession>A0ABT3DKE2</accession>
<feature type="region of interest" description="Disordered" evidence="1">
    <location>
        <begin position="162"/>
        <end position="200"/>
    </location>
</feature>
<feature type="region of interest" description="Disordered" evidence="1">
    <location>
        <begin position="20"/>
        <end position="49"/>
    </location>
</feature>
<dbReference type="Pfam" id="PF09580">
    <property type="entry name" value="Spore_YhcN_YlaJ"/>
    <property type="match status" value="1"/>
</dbReference>
<organism evidence="3 4">
    <name type="scientific">Metabacillus halosaccharovorans</name>
    <dbReference type="NCBI Taxonomy" id="930124"/>
    <lineage>
        <taxon>Bacteria</taxon>
        <taxon>Bacillati</taxon>
        <taxon>Bacillota</taxon>
        <taxon>Bacilli</taxon>
        <taxon>Bacillales</taxon>
        <taxon>Bacillaceae</taxon>
        <taxon>Metabacillus</taxon>
    </lineage>
</organism>